<feature type="binding site" evidence="4">
    <location>
        <position position="75"/>
    </location>
    <ligand>
        <name>substrate</name>
    </ligand>
</feature>
<dbReference type="Gene3D" id="2.160.10.10">
    <property type="entry name" value="Hexapeptide repeat proteins"/>
    <property type="match status" value="1"/>
</dbReference>
<dbReference type="SUPFAM" id="SSF51161">
    <property type="entry name" value="Trimeric LpxA-like enzymes"/>
    <property type="match status" value="1"/>
</dbReference>
<dbReference type="OrthoDB" id="9801456at2"/>
<reference evidence="6 7" key="2">
    <citation type="journal article" date="2011" name="Stand. Genomic Sci.">
        <title>Complete genome sequence of the extremely halophilic Halanaerobium praevalens type strain (GSL).</title>
        <authorList>
            <person name="Ivanova N."/>
            <person name="Sikorski J."/>
            <person name="Chertkov O."/>
            <person name="Nolan M."/>
            <person name="Lucas S."/>
            <person name="Hammon N."/>
            <person name="Deshpande S."/>
            <person name="Cheng J.F."/>
            <person name="Tapia R."/>
            <person name="Han C."/>
            <person name="Goodwin L."/>
            <person name="Pitluck S."/>
            <person name="Huntemann M."/>
            <person name="Liolios K."/>
            <person name="Pagani I."/>
            <person name="Mavromatis K."/>
            <person name="Ovchinikova G."/>
            <person name="Pati A."/>
            <person name="Chen A."/>
            <person name="Palaniappan K."/>
            <person name="Land M."/>
            <person name="Hauser L."/>
            <person name="Brambilla E.M."/>
            <person name="Kannan K.P."/>
            <person name="Rohde M."/>
            <person name="Tindall B.J."/>
            <person name="Goker M."/>
            <person name="Detter J.C."/>
            <person name="Woyke T."/>
            <person name="Bristow J."/>
            <person name="Eisen J.A."/>
            <person name="Markowitz V."/>
            <person name="Hugenholtz P."/>
            <person name="Kyrpides N.C."/>
            <person name="Klenk H.P."/>
            <person name="Lapidus A."/>
        </authorList>
    </citation>
    <scope>NUCLEOTIDE SEQUENCE [LARGE SCALE GENOMIC DNA]</scope>
    <source>
        <strain evidence="7">ATCC 33744 / DSM 2228 / GSL</strain>
    </source>
</reference>
<feature type="domain" description="PglD N-terminal" evidence="5">
    <location>
        <begin position="3"/>
        <end position="86"/>
    </location>
</feature>
<dbReference type="EMBL" id="CP002175">
    <property type="protein sequence ID" value="ADO76482.1"/>
    <property type="molecule type" value="Genomic_DNA"/>
</dbReference>
<name>E3DNE4_HALPG</name>
<accession>E3DNE4</accession>
<dbReference type="KEGG" id="hpk:Hprae_0326"/>
<dbReference type="InterPro" id="IPR001451">
    <property type="entry name" value="Hexapep"/>
</dbReference>
<gene>
    <name evidence="6" type="ordered locus">Hprae_0326</name>
</gene>
<evidence type="ECO:0000256" key="3">
    <source>
        <dbReference type="PIRSR" id="PIRSR620019-1"/>
    </source>
</evidence>
<evidence type="ECO:0000256" key="2">
    <source>
        <dbReference type="ARBA" id="ARBA00022737"/>
    </source>
</evidence>
<dbReference type="Proteomes" id="UP000006866">
    <property type="component" value="Chromosome"/>
</dbReference>
<feature type="active site" description="Proton acceptor" evidence="3">
    <location>
        <position position="139"/>
    </location>
</feature>
<dbReference type="Pfam" id="PF17836">
    <property type="entry name" value="PglD_N"/>
    <property type="match status" value="1"/>
</dbReference>
<dbReference type="HOGENOM" id="CLU_081811_2_3_9"/>
<dbReference type="InterPro" id="IPR041561">
    <property type="entry name" value="PglD_N"/>
</dbReference>
<evidence type="ECO:0000256" key="1">
    <source>
        <dbReference type="ARBA" id="ARBA00022679"/>
    </source>
</evidence>
<organism evidence="6 7">
    <name type="scientific">Halanaerobium praevalens (strain ATCC 33744 / DSM 2228 / GSL)</name>
    <dbReference type="NCBI Taxonomy" id="572479"/>
    <lineage>
        <taxon>Bacteria</taxon>
        <taxon>Bacillati</taxon>
        <taxon>Bacillota</taxon>
        <taxon>Clostridia</taxon>
        <taxon>Halanaerobiales</taxon>
        <taxon>Halanaerobiaceae</taxon>
        <taxon>Halanaerobium</taxon>
    </lineage>
</organism>
<feature type="binding site" evidence="4">
    <location>
        <position position="148"/>
    </location>
    <ligand>
        <name>acetyl-CoA</name>
        <dbReference type="ChEBI" id="CHEBI:57288"/>
    </ligand>
</feature>
<dbReference type="eggNOG" id="COG0110">
    <property type="taxonomic scope" value="Bacteria"/>
</dbReference>
<keyword evidence="1" id="KW-0808">Transferase</keyword>
<feature type="site" description="Increases basicity of active site His" evidence="3">
    <location>
        <position position="140"/>
    </location>
</feature>
<sequence>MKKIIIIGAGGHAKVIADIIIKRKKILKENPVIEGFLDDKYTKEEAIYQGIPLIGTIEKINTLKKEDYYFIIAIGNNEIREKIANKYELKYYTAVHPDAILAEGVGIGEGTAIMANAVINSSAKIEAHCIINTSSIIEHDNHIESFVHISPNTVLAGNVKVGRKSWIGMGSSVIQGINIGENVKIGAGSVVLNDIKDNVTAYGIPCRERY</sequence>
<dbReference type="STRING" id="572479.Hprae_0326"/>
<keyword evidence="7" id="KW-1185">Reference proteome</keyword>
<dbReference type="InterPro" id="IPR050179">
    <property type="entry name" value="Trans_hexapeptide_repeat"/>
</dbReference>
<evidence type="ECO:0000313" key="6">
    <source>
        <dbReference type="EMBL" id="ADO76482.1"/>
    </source>
</evidence>
<evidence type="ECO:0000256" key="4">
    <source>
        <dbReference type="PIRSR" id="PIRSR620019-2"/>
    </source>
</evidence>
<dbReference type="PANTHER" id="PTHR43300:SF7">
    <property type="entry name" value="UDP-N-ACETYLBACILLOSAMINE N-ACETYLTRANSFERASE"/>
    <property type="match status" value="1"/>
</dbReference>
<evidence type="ECO:0000313" key="7">
    <source>
        <dbReference type="Proteomes" id="UP000006866"/>
    </source>
</evidence>
<dbReference type="NCBIfam" id="TIGR03570">
    <property type="entry name" value="NeuD_NnaD"/>
    <property type="match status" value="1"/>
</dbReference>
<dbReference type="GO" id="GO:0016740">
    <property type="term" value="F:transferase activity"/>
    <property type="evidence" value="ECO:0007669"/>
    <property type="project" value="UniProtKB-KW"/>
</dbReference>
<dbReference type="RefSeq" id="WP_014552515.1">
    <property type="nucleotide sequence ID" value="NC_017455.1"/>
</dbReference>
<dbReference type="PATRIC" id="fig|572479.3.peg.330"/>
<dbReference type="AlphaFoldDB" id="E3DNE4"/>
<dbReference type="CDD" id="cd03360">
    <property type="entry name" value="LbH_AT_putative"/>
    <property type="match status" value="1"/>
</dbReference>
<dbReference type="Gene3D" id="3.40.50.20">
    <property type="match status" value="1"/>
</dbReference>
<reference evidence="7" key="1">
    <citation type="submission" date="2010-10" db="EMBL/GenBank/DDBJ databases">
        <title>The complete genome of Halanaerobium praevalens DSM 2228.</title>
        <authorList>
            <consortium name="US DOE Joint Genome Institute (JGI-PGF)"/>
            <person name="Lucas S."/>
            <person name="Copeland A."/>
            <person name="Lapidus A."/>
            <person name="Glavina del Rio T."/>
            <person name="Dalin E."/>
            <person name="Tice H."/>
            <person name="Bruce D."/>
            <person name="Goodwin L."/>
            <person name="Pitluck S."/>
            <person name="Kyrpides N."/>
            <person name="Mavromatis K."/>
            <person name="Ivanova N."/>
            <person name="Ovchinnikova G."/>
            <person name="Chertkov O."/>
            <person name="Detter J.C."/>
            <person name="Han C."/>
            <person name="Larimer F."/>
            <person name="Land M."/>
            <person name="Hauser L."/>
            <person name="Markowitz V."/>
            <person name="Cheng J.-F."/>
            <person name="Hugenholtz P."/>
            <person name="Woyke T."/>
            <person name="Wu D."/>
            <person name="Tindall B."/>
            <person name="Pomrenke H.G."/>
            <person name="Brambilla E."/>
            <person name="Klenk H.-P."/>
            <person name="Eisen J.A."/>
        </authorList>
    </citation>
    <scope>NUCLEOTIDE SEQUENCE [LARGE SCALE GENOMIC DNA]</scope>
    <source>
        <strain evidence="7">ATCC 33744 / DSM 2228 / GSL</strain>
    </source>
</reference>
<dbReference type="InterPro" id="IPR020019">
    <property type="entry name" value="AcTrfase_PglD-like"/>
</dbReference>
<dbReference type="InterPro" id="IPR011004">
    <property type="entry name" value="Trimer_LpxA-like_sf"/>
</dbReference>
<keyword evidence="2" id="KW-0677">Repeat</keyword>
<evidence type="ECO:0000259" key="5">
    <source>
        <dbReference type="Pfam" id="PF17836"/>
    </source>
</evidence>
<protein>
    <submittedName>
        <fullName evidence="6">Sugar O-acyltransferase, sialic acid O-acetyltransferase NeuD family</fullName>
    </submittedName>
</protein>
<dbReference type="PROSITE" id="PS00101">
    <property type="entry name" value="HEXAPEP_TRANSFERASES"/>
    <property type="match status" value="1"/>
</dbReference>
<dbReference type="InterPro" id="IPR018357">
    <property type="entry name" value="Hexapep_transf_CS"/>
</dbReference>
<dbReference type="Pfam" id="PF00132">
    <property type="entry name" value="Hexapep"/>
    <property type="match status" value="1"/>
</dbReference>
<proteinExistence type="predicted"/>
<dbReference type="PANTHER" id="PTHR43300">
    <property type="entry name" value="ACETYLTRANSFERASE"/>
    <property type="match status" value="1"/>
</dbReference>